<dbReference type="InterPro" id="IPR029052">
    <property type="entry name" value="Metallo-depent_PP-like"/>
</dbReference>
<dbReference type="SUPFAM" id="SSF56300">
    <property type="entry name" value="Metallo-dependent phosphatases"/>
    <property type="match status" value="1"/>
</dbReference>
<dbReference type="GO" id="GO:0016020">
    <property type="term" value="C:membrane"/>
    <property type="evidence" value="ECO:0007669"/>
    <property type="project" value="GOC"/>
</dbReference>
<dbReference type="AlphaFoldDB" id="A0A0G2EUQ6"/>
<feature type="transmembrane region" description="Helical" evidence="2">
    <location>
        <begin position="460"/>
        <end position="481"/>
    </location>
</feature>
<reference evidence="3 4" key="1">
    <citation type="submission" date="2015-03" db="EMBL/GenBank/DDBJ databases">
        <authorList>
            <person name="Morales-Cruz A."/>
            <person name="Amrine K.C."/>
            <person name="Cantu D."/>
        </authorList>
    </citation>
    <scope>NUCLEOTIDE SEQUENCE [LARGE SCALE GENOMIC DNA]</scope>
    <source>
        <strain evidence="3">DS831</strain>
    </source>
</reference>
<keyword evidence="2" id="KW-1133">Transmembrane helix</keyword>
<name>A0A0G2EUQ6_9PEZI</name>
<dbReference type="InterPro" id="IPR033308">
    <property type="entry name" value="PGAP5/Cdc1/Ted1"/>
</dbReference>
<sequence>MSIHDAALRIGRGLLPVALVASLYLYLYPLFHRCYFPRPHHVDTTAPSGLQLAPFRLLALGDPQIEGDSSLPDPDAPVFPSLLDFGPRAREFGLAAAARTAATALVRDDVPRLLNGYRKRIDLFGNDYYLAHIYRTLYWWSDPTHAAVLGDLLGSQWIADDEFERRSDRFWHRVFRHGHRVDDNITATPRAEDLGADAAWKRRIINIAGNHDIGYAGDINEDRIRRFERQFGPVNWDITFRLPAANVTASQSVDDSRPELRLLILNSMNLDTPAADQHLQTQTYDFINDAIGRSRPVEDRSTFTVLLTHIPLHKEAGVCVDAPFFDFFNDDEGGGVKEQNHLSDSASGGILQGIFGMSGDAGAPARGIGRNGLIINGHDHEGCDVYHHRPRDGDSWMAAPWEHSAALTQDHDLPGIRELTLRSMMGEYGGYAGLVSVWFDEGTGEWRSDVTMCSAGVQHIWWAVHILDLITVGFLVGALCLRIMPKPRAKFVTEGTVSKGTTKHD</sequence>
<proteinExistence type="predicted"/>
<dbReference type="PANTHER" id="PTHR13315">
    <property type="entry name" value="METALLO PHOSPHOESTERASE RELATED"/>
    <property type="match status" value="1"/>
</dbReference>
<reference evidence="3 4" key="2">
    <citation type="submission" date="2015-05" db="EMBL/GenBank/DDBJ databases">
        <title>Distinctive expansion of gene families associated with plant cell wall degradation and secondary metabolism in the genomes of grapevine trunk pathogens.</title>
        <authorList>
            <person name="Lawrence D.P."/>
            <person name="Travadon R."/>
            <person name="Rolshausen P.E."/>
            <person name="Baumgartner K."/>
        </authorList>
    </citation>
    <scope>NUCLEOTIDE SEQUENCE [LARGE SCALE GENOMIC DNA]</scope>
    <source>
        <strain evidence="3">DS831</strain>
    </source>
</reference>
<evidence type="ECO:0000313" key="4">
    <source>
        <dbReference type="Proteomes" id="UP000034182"/>
    </source>
</evidence>
<feature type="transmembrane region" description="Helical" evidence="2">
    <location>
        <begin position="12"/>
        <end position="31"/>
    </location>
</feature>
<dbReference type="EMBL" id="LAQI01000035">
    <property type="protein sequence ID" value="KKY25836.1"/>
    <property type="molecule type" value="Genomic_DNA"/>
</dbReference>
<keyword evidence="1 2" id="KW-0472">Membrane</keyword>
<evidence type="ECO:0000256" key="1">
    <source>
        <dbReference type="ARBA" id="ARBA00023136"/>
    </source>
</evidence>
<dbReference type="PANTHER" id="PTHR13315:SF1">
    <property type="entry name" value="PROTEIN TED1"/>
    <property type="match status" value="1"/>
</dbReference>
<dbReference type="GO" id="GO:0005783">
    <property type="term" value="C:endoplasmic reticulum"/>
    <property type="evidence" value="ECO:0007669"/>
    <property type="project" value="TreeGrafter"/>
</dbReference>
<evidence type="ECO:0000256" key="2">
    <source>
        <dbReference type="SAM" id="Phobius"/>
    </source>
</evidence>
<protein>
    <submittedName>
        <fullName evidence="3">Putative polarized growth protein</fullName>
    </submittedName>
</protein>
<gene>
    <name evidence="3" type="ORF">UCDDS831_g01929</name>
</gene>
<keyword evidence="2" id="KW-0812">Transmembrane</keyword>
<accession>A0A0G2EUQ6</accession>
<comment type="caution">
    <text evidence="3">The sequence shown here is derived from an EMBL/GenBank/DDBJ whole genome shotgun (WGS) entry which is preliminary data.</text>
</comment>
<dbReference type="GO" id="GO:0006506">
    <property type="term" value="P:GPI anchor biosynthetic process"/>
    <property type="evidence" value="ECO:0007669"/>
    <property type="project" value="InterPro"/>
</dbReference>
<evidence type="ECO:0000313" key="3">
    <source>
        <dbReference type="EMBL" id="KKY25836.1"/>
    </source>
</evidence>
<dbReference type="Proteomes" id="UP000034182">
    <property type="component" value="Unassembled WGS sequence"/>
</dbReference>
<organism evidence="3 4">
    <name type="scientific">Diplodia seriata</name>
    <dbReference type="NCBI Taxonomy" id="420778"/>
    <lineage>
        <taxon>Eukaryota</taxon>
        <taxon>Fungi</taxon>
        <taxon>Dikarya</taxon>
        <taxon>Ascomycota</taxon>
        <taxon>Pezizomycotina</taxon>
        <taxon>Dothideomycetes</taxon>
        <taxon>Dothideomycetes incertae sedis</taxon>
        <taxon>Botryosphaeriales</taxon>
        <taxon>Botryosphaeriaceae</taxon>
        <taxon>Diplodia</taxon>
    </lineage>
</organism>